<evidence type="ECO:0000313" key="4">
    <source>
        <dbReference type="WBParaSite" id="HPBE_0001727001-mRNA-1"/>
    </source>
</evidence>
<accession>A0A3P8BFI5</accession>
<dbReference type="WBParaSite" id="HPBE_0001727001-mRNA-1">
    <property type="protein sequence ID" value="HPBE_0001727001-mRNA-1"/>
    <property type="gene ID" value="HPBE_0001727001"/>
</dbReference>
<keyword evidence="3" id="KW-1185">Reference proteome</keyword>
<accession>A0A183G6E7</accession>
<keyword evidence="1" id="KW-0812">Transmembrane</keyword>
<feature type="transmembrane region" description="Helical" evidence="1">
    <location>
        <begin position="66"/>
        <end position="88"/>
    </location>
</feature>
<proteinExistence type="predicted"/>
<gene>
    <name evidence="2" type="ORF">HPBE_LOCUS17269</name>
</gene>
<evidence type="ECO:0000313" key="3">
    <source>
        <dbReference type="Proteomes" id="UP000050761"/>
    </source>
</evidence>
<keyword evidence="1" id="KW-0472">Membrane</keyword>
<dbReference type="EMBL" id="UZAH01029903">
    <property type="protein sequence ID" value="VDP08408.1"/>
    <property type="molecule type" value="Genomic_DNA"/>
</dbReference>
<dbReference type="OrthoDB" id="5866390at2759"/>
<reference evidence="2 3" key="1">
    <citation type="submission" date="2018-11" db="EMBL/GenBank/DDBJ databases">
        <authorList>
            <consortium name="Pathogen Informatics"/>
        </authorList>
    </citation>
    <scope>NUCLEOTIDE SEQUENCE [LARGE SCALE GENOMIC DNA]</scope>
</reference>
<dbReference type="Proteomes" id="UP000050761">
    <property type="component" value="Unassembled WGS sequence"/>
</dbReference>
<keyword evidence="1" id="KW-1133">Transmembrane helix</keyword>
<name>A0A183G6E7_HELPZ</name>
<protein>
    <submittedName>
        <fullName evidence="4">Post-GPI attachment to proteins factor 3</fullName>
    </submittedName>
</protein>
<reference evidence="4" key="2">
    <citation type="submission" date="2019-09" db="UniProtKB">
        <authorList>
            <consortium name="WormBaseParasite"/>
        </authorList>
    </citation>
    <scope>IDENTIFICATION</scope>
</reference>
<dbReference type="AlphaFoldDB" id="A0A183G6E7"/>
<sequence length="98" mass="11124">MICRYVADSNGELGYRCRQEGLLFYAHRSFETGKQAANIALLVECILLALFYTYTALMRKDFTKSFVVVTLAPFALRAALLVIHTAIIHAMQFPDMKM</sequence>
<organism evidence="3 4">
    <name type="scientific">Heligmosomoides polygyrus</name>
    <name type="common">Parasitic roundworm</name>
    <dbReference type="NCBI Taxonomy" id="6339"/>
    <lineage>
        <taxon>Eukaryota</taxon>
        <taxon>Metazoa</taxon>
        <taxon>Ecdysozoa</taxon>
        <taxon>Nematoda</taxon>
        <taxon>Chromadorea</taxon>
        <taxon>Rhabditida</taxon>
        <taxon>Rhabditina</taxon>
        <taxon>Rhabditomorpha</taxon>
        <taxon>Strongyloidea</taxon>
        <taxon>Heligmosomidae</taxon>
        <taxon>Heligmosomoides</taxon>
    </lineage>
</organism>
<evidence type="ECO:0000256" key="1">
    <source>
        <dbReference type="SAM" id="Phobius"/>
    </source>
</evidence>
<evidence type="ECO:0000313" key="2">
    <source>
        <dbReference type="EMBL" id="VDP08408.1"/>
    </source>
</evidence>
<feature type="transmembrane region" description="Helical" evidence="1">
    <location>
        <begin position="36"/>
        <end position="54"/>
    </location>
</feature>